<evidence type="ECO:0000313" key="1">
    <source>
        <dbReference type="Proteomes" id="UP000095286"/>
    </source>
</evidence>
<dbReference type="Proteomes" id="UP000095286">
    <property type="component" value="Unplaced"/>
</dbReference>
<protein>
    <submittedName>
        <fullName evidence="2">Histone-lysine N-methyltransferase, H3 lysine-79 specific</fullName>
    </submittedName>
</protein>
<name>A0AC35TUA3_9BILA</name>
<reference evidence="2" key="1">
    <citation type="submission" date="2016-11" db="UniProtKB">
        <authorList>
            <consortium name="WormBaseParasite"/>
        </authorList>
    </citation>
    <scope>IDENTIFICATION</scope>
    <source>
        <strain evidence="2">KR3021</strain>
    </source>
</reference>
<organism evidence="1 2">
    <name type="scientific">Rhabditophanes sp. KR3021</name>
    <dbReference type="NCBI Taxonomy" id="114890"/>
    <lineage>
        <taxon>Eukaryota</taxon>
        <taxon>Metazoa</taxon>
        <taxon>Ecdysozoa</taxon>
        <taxon>Nematoda</taxon>
        <taxon>Chromadorea</taxon>
        <taxon>Rhabditida</taxon>
        <taxon>Tylenchina</taxon>
        <taxon>Panagrolaimomorpha</taxon>
        <taxon>Strongyloidoidea</taxon>
        <taxon>Alloionematidae</taxon>
        <taxon>Rhabditophanes</taxon>
    </lineage>
</organism>
<proteinExistence type="predicted"/>
<accession>A0AC35TUA3</accession>
<evidence type="ECO:0000313" key="2">
    <source>
        <dbReference type="WBParaSite" id="RSKR_0000424700.1"/>
    </source>
</evidence>
<dbReference type="WBParaSite" id="RSKR_0000424700.1">
    <property type="protein sequence ID" value="RSKR_0000424700.1"/>
    <property type="gene ID" value="RSKR_0000424700"/>
</dbReference>
<sequence>MMFYTLQSRKRRQTQESMFNDPAFKQAFNAPFFQREPSSFVRNQIPKEFMANGFDRLFPLTSGHDDSMMSTFRSEPRPIRETQSFRMPTLGDNEDNDFFSPTLNNGVIRHIPIKVVNDPLLSQSSYQYESIPKRSSLIAPSDNAGVEIATHNFQQPRVHFAQSPPKLSNLRRTKSSGQVSPTPISVAPQDYESYESNQQKPIPPPKPIIFPKPQFSRVPLDNSITNVHTNNNGMSTSLSNLTNLSSLNNLNKSGLNEMQHSMSNDKQNIGMQNEMSTPVQPQYIMANSMQNQITTPRQYNSSPIQNTTQQQQYSKPSNLLQSQVTKNSLLSEAVANKEDNLYAQIDKSNKRQLEKEDSIDEAIRSLEMLDIMSYNNNNNTKSSSNSQQLNNTTSSSECESMIMHPKQRTTLDSPSSPSSSGIVDDISEDEKKQRITKYSILSKPSQIIGETKRNSYFENKLEQPKRGSLYESIGGGQTRSSPIVSENKPYSQQQFYESIPPTLHNPVSAKTAGVPPAITLPMENGNTLTIPLMNHGVFSAKYSNQMDNNRPIISTNLQSKQALLTQMKEDLDELVKSAKSMTDISAPLKWRFANVLEKNVVEIRNNIIIAFNAFNNLVLSMDSIGFKKASEKTAERKNEYNEIKEFLMDKRDLMKHLKHELEATRYNPNILARKNSFGNQLDALDQMVGIMRNVPMEASKMVEWVAALPSDGSVGFGINEAPANYESSSDRDSKRLSDSSTSSSVSSTLHNIYKNPSPLTYQQTNLNEKHKKATNFNELQKNMPSLNEKLRRNGASHEHQRNVNDCYEKSRVMEEDDLESVLSETNSILNDYAYLDNKVNRKASFLTNEADQETINSINGCSTGDKQILIFYAPQLENHSKTLSNAIESFLTVIENNKPPMEFVQRGKIIILEAHKLVYIGDSIAQMLKDTAIGNELRRIADNLCEILKTCVQNFPIISVYNGITFTRRLVLSYEDQEIYAETSNLVVKVLTCDDFPHDERSSVSFEGSINKYEYDYPVILMVMLALQDYKRLREIFRNESSLTLCDVGKLLEKCASYKELYEKKKDKDLCDDYLSIVDFLNIYNRSVREYFVEKFGTMSPSRDIMPPIQNCPKPMARVLKNFVVSMLPTSFETDINTSYDAFSNQTYGELYFNESVAHLIDKTTFSDISLIDMGSGIGSLVLQAAASSNVRQVIGIETNKVAYNYSLVAADYFISLLAYLNRSCSSFNLLHANFSNPFLEPLFRRHPPVLIMNNLNFTSISRNIQEIILHECKIGTKIISTDKVFLDKTSGNHNQGETEISGWIMKQYLREGQIDGSTITIKLPSNNEDPLKIGNSVQCITGNRDRSLIAICTFDTIFIYLSKPQILLASYQRSEEEVSENGQFRKLYWKYDSSALFATTNKNYAYIFEVESQEEHCLELFDCDSGEYNRQSSELFIKLPNVTVQIRQSVLAVLKAPIVCIVPLKDELFLSLKDGYIHRLLWDGEFLKELSFEVLEIPFTMDQVNSNTAKHLVTDSYIMDMVYCPLIGGIASVFNNGRAGLVISQTPKFEKQNIFAIWAGKASDYSCCATNHKYRTIYFGRNNGSISAFHIEESNGSLVQSFNVHLKLNDSTELLKNIGPCIQIQSLPQGNAFAAIFKSLHNCPPIVAIFSPFGAQWWCSLENYALRQECFMPPNLSTFDWGTEGFQLWIGNETSNEITIIPIAKNIMINHPAMESVNNIILLSERQIHCSPSRERERYSRASYAIWNSIEIPFNYIILNWPIRFVACDEFCEKTIAVAGNRGLAMYNLVSKKWKLLKNELQEGNISVTGGIFMWQNYLVSVGCDVEKEREEIVFFDVNAQLDSDLAFRTKLPNRVTMINFRKNYLMTLDVLSVITIYSFSLNNDSIADNIAVEQCAEIRIKELLPHPTCVVSIHLSLFNGQGDHLSFCPGIDTILINISGNLLVLSPQKKEIGASPPAVDKINSMQLSQPVLIASSVEHVWMNNGKENIPHLNKALWINCGARQMKIWLPLLPTTSNIMNPINLDDRSFLSRRIMLSFDANIYPLIISSDYLVSGIKSICTTIDAKNKSVSGYPSVMFSATRDNEVFIHQLLKQLLKRNLGIYSLEIAKYCRKLSYFEHVLELLLHKVLEEEATSSEPTPDPLMPRIVAFIKEFPEYLQTVVHCARKTELALWSYLFNACGHPRDLFRRCLEEELLDTATSYLIILQSTESSYASVQQASLLFEEALIKRRWSIARDIVRFLKSIDPSDMCDLFSGMNVTHKLSSQRGRPVCNVQEYQNDEFNFMFAQKHIGSKRKSVNISEPSSPMTELTRQDSLFSNDEYNSSPHPKNTSSVSIPTYLNSILKQHANYLLIDYSLRDLGAFSTHLEFSLVSFFKEHAKHHTRTIKNFPLALLKLHSQFRWPFPVEDSTIVDTLSQKLGEDFVVQKTSLQNGHTNNLMNSFVNMDLFKQNRGDIRHEKELIWLLNQLITAKSYEWVFLISVFIRNINIFVDSVKLTSSLNTEIKHYIRQGMAELCTWSNMNCVGYTTFMEKIKETINGILGDGEINGVLNDKTK</sequence>